<evidence type="ECO:0000256" key="1">
    <source>
        <dbReference type="ARBA" id="ARBA00012346"/>
    </source>
</evidence>
<dbReference type="InterPro" id="IPR017939">
    <property type="entry name" value="G-Glutamylcylcotransferase"/>
</dbReference>
<dbReference type="Gene3D" id="3.10.490.10">
    <property type="entry name" value="Gamma-glutamyl cyclotransferase-like"/>
    <property type="match status" value="1"/>
</dbReference>
<dbReference type="Proteomes" id="UP000030752">
    <property type="component" value="Unassembled WGS sequence"/>
</dbReference>
<name>W2SDQ5_CYPE1</name>
<dbReference type="InterPro" id="IPR036568">
    <property type="entry name" value="GGCT-like_sf"/>
</dbReference>
<dbReference type="EC" id="4.3.2.9" evidence="1"/>
<evidence type="ECO:0000256" key="3">
    <source>
        <dbReference type="PIRSR" id="PIRSR617939-1"/>
    </source>
</evidence>
<dbReference type="CDD" id="cd06661">
    <property type="entry name" value="GGCT_like"/>
    <property type="match status" value="1"/>
</dbReference>
<accession>W2SDQ5</accession>
<dbReference type="Pfam" id="PF06094">
    <property type="entry name" value="GGACT"/>
    <property type="match status" value="1"/>
</dbReference>
<dbReference type="GeneID" id="19968283"/>
<feature type="active site" description="Proton acceptor" evidence="3">
    <location>
        <position position="104"/>
    </location>
</feature>
<keyword evidence="2" id="KW-0456">Lyase</keyword>
<dbReference type="GO" id="GO:0003839">
    <property type="term" value="F:gamma-glutamylcyclotransferase activity"/>
    <property type="evidence" value="ECO:0007669"/>
    <property type="project" value="UniProtKB-EC"/>
</dbReference>
<dbReference type="OrthoDB" id="2924818at2759"/>
<dbReference type="VEuPathDB" id="FungiDB:HMPREF1541_00944"/>
<dbReference type="PANTHER" id="PTHR12935:SF0">
    <property type="entry name" value="GAMMA-GLUTAMYLCYCLOTRANSFERASE"/>
    <property type="match status" value="1"/>
</dbReference>
<keyword evidence="7" id="KW-1185">Reference proteome</keyword>
<dbReference type="InterPro" id="IPR013024">
    <property type="entry name" value="GGCT-like"/>
</dbReference>
<dbReference type="PANTHER" id="PTHR12935">
    <property type="entry name" value="GAMMA-GLUTAMYLCYCLOTRANSFERASE"/>
    <property type="match status" value="1"/>
</dbReference>
<evidence type="ECO:0000313" key="6">
    <source>
        <dbReference type="EMBL" id="ETN46755.1"/>
    </source>
</evidence>
<dbReference type="InterPro" id="IPR009288">
    <property type="entry name" value="AIG2-like_dom"/>
</dbReference>
<dbReference type="eggNOG" id="ENOG502SRHS">
    <property type="taxonomic scope" value="Eukaryota"/>
</dbReference>
<protein>
    <recommendedName>
        <fullName evidence="1">gamma-glutamylcyclotransferase</fullName>
        <ecNumber evidence="1">4.3.2.9</ecNumber>
    </recommendedName>
</protein>
<dbReference type="EMBL" id="KB822711">
    <property type="protein sequence ID" value="ETN46755.1"/>
    <property type="molecule type" value="Genomic_DNA"/>
</dbReference>
<dbReference type="AlphaFoldDB" id="W2SDQ5"/>
<feature type="domain" description="Gamma-glutamylcyclotransferase AIG2-like" evidence="5">
    <location>
        <begin position="24"/>
        <end position="109"/>
    </location>
</feature>
<reference evidence="6 7" key="1">
    <citation type="submission" date="2013-03" db="EMBL/GenBank/DDBJ databases">
        <title>The Genome Sequence of Phialophora europaea CBS 101466.</title>
        <authorList>
            <consortium name="The Broad Institute Genomics Platform"/>
            <person name="Cuomo C."/>
            <person name="de Hoog S."/>
            <person name="Gorbushina A."/>
            <person name="Walker B."/>
            <person name="Young S.K."/>
            <person name="Zeng Q."/>
            <person name="Gargeya S."/>
            <person name="Fitzgerald M."/>
            <person name="Haas B."/>
            <person name="Abouelleil A."/>
            <person name="Allen A.W."/>
            <person name="Alvarado L."/>
            <person name="Arachchi H.M."/>
            <person name="Berlin A.M."/>
            <person name="Chapman S.B."/>
            <person name="Gainer-Dewar J."/>
            <person name="Goldberg J."/>
            <person name="Griggs A."/>
            <person name="Gujja S."/>
            <person name="Hansen M."/>
            <person name="Howarth C."/>
            <person name="Imamovic A."/>
            <person name="Ireland A."/>
            <person name="Larimer J."/>
            <person name="McCowan C."/>
            <person name="Murphy C."/>
            <person name="Pearson M."/>
            <person name="Poon T.W."/>
            <person name="Priest M."/>
            <person name="Roberts A."/>
            <person name="Saif S."/>
            <person name="Shea T."/>
            <person name="Sisk P."/>
            <person name="Sykes S."/>
            <person name="Wortman J."/>
            <person name="Nusbaum C."/>
            <person name="Birren B."/>
        </authorList>
    </citation>
    <scope>NUCLEOTIDE SEQUENCE [LARGE SCALE GENOMIC DNA]</scope>
    <source>
        <strain evidence="6 7">CBS 101466</strain>
    </source>
</reference>
<dbReference type="SUPFAM" id="SSF110857">
    <property type="entry name" value="Gamma-glutamyl cyclotransferase-like"/>
    <property type="match status" value="1"/>
</dbReference>
<evidence type="ECO:0000259" key="5">
    <source>
        <dbReference type="Pfam" id="PF06094"/>
    </source>
</evidence>
<evidence type="ECO:0000313" key="7">
    <source>
        <dbReference type="Proteomes" id="UP000030752"/>
    </source>
</evidence>
<feature type="binding site" evidence="4">
    <location>
        <begin position="24"/>
        <end position="29"/>
    </location>
    <ligand>
        <name>substrate</name>
    </ligand>
</feature>
<dbReference type="HOGENOM" id="CLU_048475_1_0_1"/>
<dbReference type="RefSeq" id="XP_008711467.1">
    <property type="nucleotide sequence ID" value="XM_008713245.1"/>
</dbReference>
<gene>
    <name evidence="6" type="ORF">HMPREF1541_00944</name>
</gene>
<organism evidence="6 7">
    <name type="scientific">Cyphellophora europaea (strain CBS 101466)</name>
    <name type="common">Phialophora europaea</name>
    <dbReference type="NCBI Taxonomy" id="1220924"/>
    <lineage>
        <taxon>Eukaryota</taxon>
        <taxon>Fungi</taxon>
        <taxon>Dikarya</taxon>
        <taxon>Ascomycota</taxon>
        <taxon>Pezizomycotina</taxon>
        <taxon>Eurotiomycetes</taxon>
        <taxon>Chaetothyriomycetidae</taxon>
        <taxon>Chaetothyriales</taxon>
        <taxon>Cyphellophoraceae</taxon>
        <taxon>Cyphellophora</taxon>
    </lineage>
</organism>
<dbReference type="STRING" id="1220924.W2SDQ5"/>
<evidence type="ECO:0000256" key="2">
    <source>
        <dbReference type="ARBA" id="ARBA00023239"/>
    </source>
</evidence>
<dbReference type="InParanoid" id="W2SDQ5"/>
<evidence type="ECO:0000256" key="4">
    <source>
        <dbReference type="PIRSR" id="PIRSR617939-2"/>
    </source>
</evidence>
<proteinExistence type="predicted"/>
<sequence>MSGEDYHRSIIHPGLTTSTSGTFYFAYGSNLSITQMRIRCDHNPDSSRPIALARLDVHSWIICQRGYANVVRLPPSTPTNDASTVWGLLYNMSPEDESRLDLYEGHDPMRNSDPVVNPDPEGQVERPYLQGNWDYNKQYLAVTVTKWLVDPTDFGVEVPNWQPESQHQTTVRVLVYVDEVRTKPGAINWEYIGRMNRGIRESVALGLPESWVNAVMRKDIPAGVEVDDDGYVGTADGYVEVEATEAQDHVAEKEVKEWHETNGHESVQEGWR</sequence>